<dbReference type="AlphaFoldDB" id="X1KIL5"/>
<proteinExistence type="predicted"/>
<sequence length="81" mass="7770">MVTAPGGRGRAAAAGGDGALAGSGEAGATCAAPLLLPPRTRPSREPKRIMGEGRLGGALAAPASAVIFDVSTVVSSSPNKS</sequence>
<feature type="region of interest" description="Disordered" evidence="1">
    <location>
        <begin position="1"/>
        <end position="50"/>
    </location>
</feature>
<evidence type="ECO:0000313" key="2">
    <source>
        <dbReference type="EMBL" id="GAH93450.1"/>
    </source>
</evidence>
<organism evidence="2">
    <name type="scientific">marine sediment metagenome</name>
    <dbReference type="NCBI Taxonomy" id="412755"/>
    <lineage>
        <taxon>unclassified sequences</taxon>
        <taxon>metagenomes</taxon>
        <taxon>ecological metagenomes</taxon>
    </lineage>
</organism>
<comment type="caution">
    <text evidence="2">The sequence shown here is derived from an EMBL/GenBank/DDBJ whole genome shotgun (WGS) entry which is preliminary data.</text>
</comment>
<evidence type="ECO:0000256" key="1">
    <source>
        <dbReference type="SAM" id="MobiDB-lite"/>
    </source>
</evidence>
<dbReference type="EMBL" id="BARV01002557">
    <property type="protein sequence ID" value="GAH93450.1"/>
    <property type="molecule type" value="Genomic_DNA"/>
</dbReference>
<feature type="compositionally biased region" description="Gly residues" evidence="1">
    <location>
        <begin position="15"/>
        <end position="25"/>
    </location>
</feature>
<reference evidence="2" key="1">
    <citation type="journal article" date="2014" name="Front. Microbiol.">
        <title>High frequency of phylogenetically diverse reductive dehalogenase-homologous genes in deep subseafloor sedimentary metagenomes.</title>
        <authorList>
            <person name="Kawai M."/>
            <person name="Futagami T."/>
            <person name="Toyoda A."/>
            <person name="Takaki Y."/>
            <person name="Nishi S."/>
            <person name="Hori S."/>
            <person name="Arai W."/>
            <person name="Tsubouchi T."/>
            <person name="Morono Y."/>
            <person name="Uchiyama I."/>
            <person name="Ito T."/>
            <person name="Fujiyama A."/>
            <person name="Inagaki F."/>
            <person name="Takami H."/>
        </authorList>
    </citation>
    <scope>NUCLEOTIDE SEQUENCE</scope>
    <source>
        <strain evidence="2">Expedition CK06-06</strain>
    </source>
</reference>
<accession>X1KIL5</accession>
<protein>
    <submittedName>
        <fullName evidence="2">Uncharacterized protein</fullName>
    </submittedName>
</protein>
<name>X1KIL5_9ZZZZ</name>
<gene>
    <name evidence="2" type="ORF">S06H3_06546</name>
</gene>